<feature type="compositionally biased region" description="Polar residues" evidence="1">
    <location>
        <begin position="111"/>
        <end position="123"/>
    </location>
</feature>
<evidence type="ECO:0000313" key="2">
    <source>
        <dbReference type="EMBL" id="CRY95596.1"/>
    </source>
</evidence>
<accession>A0A0H5Q0U9</accession>
<name>A0A0H5Q0U9_9ZZZZ</name>
<proteinExistence type="predicted"/>
<reference evidence="2" key="1">
    <citation type="submission" date="2015-06" db="EMBL/GenBank/DDBJ databases">
        <authorList>
            <person name="Joergensen T."/>
        </authorList>
    </citation>
    <scope>NUCLEOTIDE SEQUENCE</scope>
    <source>
        <plasmid evidence="2">pRGRH0681</plasmid>
    </source>
</reference>
<reference evidence="2" key="2">
    <citation type="submission" date="2015-07" db="EMBL/GenBank/DDBJ databases">
        <title>Plasmids, circular viruses and viroids from rat gut.</title>
        <authorList>
            <person name="Jorgensen T.J."/>
            <person name="Hansen M.A."/>
            <person name="Xu Z."/>
            <person name="Tabak M.A."/>
            <person name="Sorensen S.J."/>
            <person name="Hansen L.H."/>
        </authorList>
    </citation>
    <scope>NUCLEOTIDE SEQUENCE</scope>
    <source>
        <plasmid evidence="2">pRGRH0681</plasmid>
    </source>
</reference>
<dbReference type="EMBL" id="LN853301">
    <property type="protein sequence ID" value="CRY95596.1"/>
    <property type="molecule type" value="Genomic_DNA"/>
</dbReference>
<dbReference type="AlphaFoldDB" id="A0A0H5Q0U9"/>
<organism evidence="2">
    <name type="scientific">uncultured prokaryote</name>
    <dbReference type="NCBI Taxonomy" id="198431"/>
    <lineage>
        <taxon>unclassified sequences</taxon>
        <taxon>environmental samples</taxon>
    </lineage>
</organism>
<keyword evidence="2" id="KW-0614">Plasmid</keyword>
<evidence type="ECO:0000256" key="1">
    <source>
        <dbReference type="SAM" id="MobiDB-lite"/>
    </source>
</evidence>
<sequence>MATKNPRLTITLKPELSEHFRRLSDLTGQSQSSIISELLAGSEPVLERMIRVLEAAEAAKGAIRGRVARGLDDAQQHLEGVLDIACGGFDSVLQELESVAENAPDLGALTPLSNRGVRNSSRPLKNKEKTSTYPDQELKKEHRPKSPKKETKKGA</sequence>
<feature type="region of interest" description="Disordered" evidence="1">
    <location>
        <begin position="103"/>
        <end position="155"/>
    </location>
</feature>
<geneLocation type="plasmid" evidence="2">
    <name>pRGRH0681</name>
</geneLocation>
<feature type="compositionally biased region" description="Basic and acidic residues" evidence="1">
    <location>
        <begin position="125"/>
        <end position="140"/>
    </location>
</feature>
<protein>
    <submittedName>
        <fullName evidence="2">Uncharacterized protein</fullName>
    </submittedName>
</protein>